<dbReference type="EMBL" id="GBRH01198071">
    <property type="protein sequence ID" value="JAD99824.1"/>
    <property type="molecule type" value="Transcribed_RNA"/>
</dbReference>
<sequence>MSVRAFEKRRSVRRRRLSLSCC</sequence>
<protein>
    <submittedName>
        <fullName evidence="1">Uncharacterized protein</fullName>
    </submittedName>
</protein>
<proteinExistence type="predicted"/>
<accession>A0A0A9EGC8</accession>
<evidence type="ECO:0000313" key="1">
    <source>
        <dbReference type="EMBL" id="JAD99824.1"/>
    </source>
</evidence>
<reference evidence="1" key="1">
    <citation type="submission" date="2014-09" db="EMBL/GenBank/DDBJ databases">
        <authorList>
            <person name="Magalhaes I.L.F."/>
            <person name="Oliveira U."/>
            <person name="Santos F.R."/>
            <person name="Vidigal T.H.D.A."/>
            <person name="Brescovit A.D."/>
            <person name="Santos A.J."/>
        </authorList>
    </citation>
    <scope>NUCLEOTIDE SEQUENCE</scope>
    <source>
        <tissue evidence="1">Shoot tissue taken approximately 20 cm above the soil surface</tissue>
    </source>
</reference>
<reference evidence="1" key="2">
    <citation type="journal article" date="2015" name="Data Brief">
        <title>Shoot transcriptome of the giant reed, Arundo donax.</title>
        <authorList>
            <person name="Barrero R.A."/>
            <person name="Guerrero F.D."/>
            <person name="Moolhuijzen P."/>
            <person name="Goolsby J.A."/>
            <person name="Tidwell J."/>
            <person name="Bellgard S.E."/>
            <person name="Bellgard M.I."/>
        </authorList>
    </citation>
    <scope>NUCLEOTIDE SEQUENCE</scope>
    <source>
        <tissue evidence="1">Shoot tissue taken approximately 20 cm above the soil surface</tissue>
    </source>
</reference>
<organism evidence="1">
    <name type="scientific">Arundo donax</name>
    <name type="common">Giant reed</name>
    <name type="synonym">Donax arundinaceus</name>
    <dbReference type="NCBI Taxonomy" id="35708"/>
    <lineage>
        <taxon>Eukaryota</taxon>
        <taxon>Viridiplantae</taxon>
        <taxon>Streptophyta</taxon>
        <taxon>Embryophyta</taxon>
        <taxon>Tracheophyta</taxon>
        <taxon>Spermatophyta</taxon>
        <taxon>Magnoliopsida</taxon>
        <taxon>Liliopsida</taxon>
        <taxon>Poales</taxon>
        <taxon>Poaceae</taxon>
        <taxon>PACMAD clade</taxon>
        <taxon>Arundinoideae</taxon>
        <taxon>Arundineae</taxon>
        <taxon>Arundo</taxon>
    </lineage>
</organism>
<name>A0A0A9EGC8_ARUDO</name>
<dbReference type="AlphaFoldDB" id="A0A0A9EGC8"/>